<dbReference type="Pfam" id="PF02992">
    <property type="entry name" value="Transposase_21"/>
    <property type="match status" value="1"/>
</dbReference>
<accession>A0ABD3IGT9</accession>
<feature type="domain" description="DUF4218" evidence="1">
    <location>
        <begin position="337"/>
        <end position="442"/>
    </location>
</feature>
<reference evidence="2 3" key="1">
    <citation type="submission" date="2024-09" db="EMBL/GenBank/DDBJ databases">
        <title>Chromosome-scale assembly of Riccia sorocarpa.</title>
        <authorList>
            <person name="Paukszto L."/>
        </authorList>
    </citation>
    <scope>NUCLEOTIDE SEQUENCE [LARGE SCALE GENOMIC DNA]</scope>
    <source>
        <strain evidence="2">LP-2024</strain>
        <tissue evidence="2">Aerial parts of the thallus</tissue>
    </source>
</reference>
<dbReference type="InterPro" id="IPR025452">
    <property type="entry name" value="DUF4218"/>
</dbReference>
<dbReference type="AlphaFoldDB" id="A0ABD3IGT9"/>
<evidence type="ECO:0000313" key="3">
    <source>
        <dbReference type="Proteomes" id="UP001633002"/>
    </source>
</evidence>
<sequence>MRLVVDSPAVQHVEQTWPEFRRDPRHLRFGLASDGVSPYSVKSSSHSTWLVVLTNYNVPSWLASKKGFLLLALIIPGRKKVKNIDIYLEPLVEELQQLWDGVDDVYDGRTERFGRDRRFTLKGVLLWTMHDYPGYAQVSGFQTSGYAACPTCGPALLVARSSHLFKHVYMSYSTYLSMDDPLRGTRTERNNVATPIPLDMNWWEQRWRDVEKGHIPAERAGLKRWSILHRLPYWKDLMIQHLLDPMHIEANVTKSLIKRIFGEKDGKPARRACEEFGVHPEAWIQGFEKDGPKWPSALKSHDYHILLQYVLPICLQGLGTQDLRDAICDLSALMKWVCSKTIRIAEIDEKELFAVTTLCKLERTLPPDYFDSQIHLLVHLVREVSICGPFHGRWMYWLERYMKVMKDDVRQKARPEGSMAEGHRLREAMFLCSNILEQLDQSSAFMLREKEETHLTSLKLIDSGEKRRLTQIEVMQAHNFVLHNSAIMEEWIAVYEDERRAALASRRRGRPFRFPSLRDFMREKLLQPEALEESSSLYPHITEDIRILRAHEGQHLIDITFHEDYG</sequence>
<dbReference type="Pfam" id="PF13960">
    <property type="entry name" value="DUF4218"/>
    <property type="match status" value="1"/>
</dbReference>
<evidence type="ECO:0000259" key="1">
    <source>
        <dbReference type="Pfam" id="PF13960"/>
    </source>
</evidence>
<keyword evidence="3" id="KW-1185">Reference proteome</keyword>
<organism evidence="2 3">
    <name type="scientific">Riccia sorocarpa</name>
    <dbReference type="NCBI Taxonomy" id="122646"/>
    <lineage>
        <taxon>Eukaryota</taxon>
        <taxon>Viridiplantae</taxon>
        <taxon>Streptophyta</taxon>
        <taxon>Embryophyta</taxon>
        <taxon>Marchantiophyta</taxon>
        <taxon>Marchantiopsida</taxon>
        <taxon>Marchantiidae</taxon>
        <taxon>Marchantiales</taxon>
        <taxon>Ricciaceae</taxon>
        <taxon>Riccia</taxon>
    </lineage>
</organism>
<comment type="caution">
    <text evidence="2">The sequence shown here is derived from an EMBL/GenBank/DDBJ whole genome shotgun (WGS) entry which is preliminary data.</text>
</comment>
<protein>
    <recommendedName>
        <fullName evidence="1">DUF4218 domain-containing protein</fullName>
    </recommendedName>
</protein>
<dbReference type="EMBL" id="JBJQOH010000001">
    <property type="protein sequence ID" value="KAL3701962.1"/>
    <property type="molecule type" value="Genomic_DNA"/>
</dbReference>
<gene>
    <name evidence="2" type="ORF">R1sor_019984</name>
</gene>
<dbReference type="Proteomes" id="UP001633002">
    <property type="component" value="Unassembled WGS sequence"/>
</dbReference>
<dbReference type="PANTHER" id="PTHR48258:SF14">
    <property type="entry name" value="OS02G0583300 PROTEIN"/>
    <property type="match status" value="1"/>
</dbReference>
<name>A0ABD3IGT9_9MARC</name>
<dbReference type="InterPro" id="IPR004242">
    <property type="entry name" value="Transposase_21"/>
</dbReference>
<evidence type="ECO:0000313" key="2">
    <source>
        <dbReference type="EMBL" id="KAL3701962.1"/>
    </source>
</evidence>
<proteinExistence type="predicted"/>
<dbReference type="PANTHER" id="PTHR48258">
    <property type="entry name" value="DUF4218 DOMAIN-CONTAINING PROTEIN-RELATED"/>
    <property type="match status" value="1"/>
</dbReference>